<dbReference type="EMBL" id="CAJNXB010005006">
    <property type="protein sequence ID" value="CAF3401848.1"/>
    <property type="molecule type" value="Genomic_DNA"/>
</dbReference>
<reference evidence="2" key="1">
    <citation type="submission" date="2021-02" db="EMBL/GenBank/DDBJ databases">
        <authorList>
            <person name="Nowell W R."/>
        </authorList>
    </citation>
    <scope>NUCLEOTIDE SEQUENCE</scope>
</reference>
<dbReference type="EMBL" id="CAJNYV010005206">
    <property type="protein sequence ID" value="CAF3730174.1"/>
    <property type="molecule type" value="Genomic_DNA"/>
</dbReference>
<dbReference type="Proteomes" id="UP000663825">
    <property type="component" value="Unassembled WGS sequence"/>
</dbReference>
<protein>
    <submittedName>
        <fullName evidence="2">Uncharacterized protein</fullName>
    </submittedName>
</protein>
<feature type="compositionally biased region" description="Polar residues" evidence="1">
    <location>
        <begin position="11"/>
        <end position="21"/>
    </location>
</feature>
<feature type="compositionally biased region" description="Polar residues" evidence="1">
    <location>
        <begin position="82"/>
        <end position="98"/>
    </location>
</feature>
<evidence type="ECO:0000313" key="3">
    <source>
        <dbReference type="EMBL" id="CAF3730174.1"/>
    </source>
</evidence>
<evidence type="ECO:0000313" key="2">
    <source>
        <dbReference type="EMBL" id="CAF3401848.1"/>
    </source>
</evidence>
<dbReference type="Proteomes" id="UP000663865">
    <property type="component" value="Unassembled WGS sequence"/>
</dbReference>
<evidence type="ECO:0000313" key="4">
    <source>
        <dbReference type="Proteomes" id="UP000663825"/>
    </source>
</evidence>
<accession>A0A818A5P8</accession>
<feature type="region of interest" description="Disordered" evidence="1">
    <location>
        <begin position="1"/>
        <end position="118"/>
    </location>
</feature>
<gene>
    <name evidence="3" type="ORF">KIK155_LOCUS28517</name>
    <name evidence="2" type="ORF">TIS948_LOCUS27780</name>
</gene>
<evidence type="ECO:0000256" key="1">
    <source>
        <dbReference type="SAM" id="MobiDB-lite"/>
    </source>
</evidence>
<feature type="compositionally biased region" description="Polar residues" evidence="1">
    <location>
        <begin position="58"/>
        <end position="73"/>
    </location>
</feature>
<comment type="caution">
    <text evidence="2">The sequence shown here is derived from an EMBL/GenBank/DDBJ whole genome shotgun (WGS) entry which is preliminary data.</text>
</comment>
<organism evidence="2 4">
    <name type="scientific">Rotaria socialis</name>
    <dbReference type="NCBI Taxonomy" id="392032"/>
    <lineage>
        <taxon>Eukaryota</taxon>
        <taxon>Metazoa</taxon>
        <taxon>Spiralia</taxon>
        <taxon>Gnathifera</taxon>
        <taxon>Rotifera</taxon>
        <taxon>Eurotatoria</taxon>
        <taxon>Bdelloidea</taxon>
        <taxon>Philodinida</taxon>
        <taxon>Philodinidae</taxon>
        <taxon>Rotaria</taxon>
    </lineage>
</organism>
<dbReference type="OrthoDB" id="46159at2759"/>
<proteinExistence type="predicted"/>
<sequence length="149" mass="16208">MDPSLLEQFLGPSSTQFQLPTLTEDENDELHPLLNSGFQRLSHARKSLPARPKPPPSTIKSRLNSDNGTSSRSRPVGGIPTRNVSAAMSAETNIDTKISPSPSSMDRRSRSSSGIPRPHSAKLSIGGIIYLSIHLSITCYIVSPFVNYH</sequence>
<name>A0A818A5P8_9BILA</name>
<dbReference type="AlphaFoldDB" id="A0A818A5P8"/>